<feature type="transmembrane region" description="Helical" evidence="1">
    <location>
        <begin position="187"/>
        <end position="208"/>
    </location>
</feature>
<keyword evidence="3" id="KW-1185">Reference proteome</keyword>
<keyword evidence="1" id="KW-1133">Transmembrane helix</keyword>
<keyword evidence="1" id="KW-0472">Membrane</keyword>
<evidence type="ECO:0000313" key="3">
    <source>
        <dbReference type="Proteomes" id="UP000319712"/>
    </source>
</evidence>
<sequence>MIDGESSTPDALDGGGGDPGIGVVDDAELSVEFTDDLWLDGVARKIGFGWLSERLPGEIRPSYLYAVVMILTVEVSLQGRTYLTTGTAHVLENPFFLLQPIGLLYAVYGSHALRQRYHQVMWEMDVSERASDPERLIQIVPNWLPWGLFLVTVAVTYIRVLSLGGPVAVYRDYGLSGFLGFTVANPIWLSIAAQFLAVYVSVVLLAPWRLWRSDVGIHFLDPERLGGLRPLGELIKHAYYYLAAGLIALALVIYEPILSDPTVEITAATNLFFTLAWVGTIATIAFGVFILHRFMHREKRRELHRLEQARRQHTEDPWDVATYSVPRDNRDIIDDIQHRMSLVSETREYPATFSIWSQLLLSIVLPKAIQMFIANI</sequence>
<evidence type="ECO:0000256" key="1">
    <source>
        <dbReference type="SAM" id="Phobius"/>
    </source>
</evidence>
<proteinExistence type="predicted"/>
<feature type="transmembrane region" description="Helical" evidence="1">
    <location>
        <begin position="143"/>
        <end position="167"/>
    </location>
</feature>
<reference evidence="2 3" key="1">
    <citation type="submission" date="2017-05" db="EMBL/GenBank/DDBJ databases">
        <authorList>
            <person name="Varghese N."/>
            <person name="Submissions S."/>
        </authorList>
    </citation>
    <scope>NUCLEOTIDE SEQUENCE [LARGE SCALE GENOMIC DNA]</scope>
    <source>
        <strain evidence="2 3">DSM 19504</strain>
    </source>
</reference>
<accession>A0A521AGK7</accession>
<gene>
    <name evidence="2" type="ORF">SAMN06264867_101136</name>
</gene>
<feature type="transmembrane region" description="Helical" evidence="1">
    <location>
        <begin position="238"/>
        <end position="259"/>
    </location>
</feature>
<dbReference type="EMBL" id="FXTD01000001">
    <property type="protein sequence ID" value="SMO33919.1"/>
    <property type="molecule type" value="Genomic_DNA"/>
</dbReference>
<evidence type="ECO:0000313" key="2">
    <source>
        <dbReference type="EMBL" id="SMO33919.1"/>
    </source>
</evidence>
<feature type="transmembrane region" description="Helical" evidence="1">
    <location>
        <begin position="271"/>
        <end position="291"/>
    </location>
</feature>
<protein>
    <submittedName>
        <fullName evidence="2">Uncharacterized protein</fullName>
    </submittedName>
</protein>
<name>A0A521AGK7_9EURY</name>
<organism evidence="2 3">
    <name type="scientific">Halorubrum cibi</name>
    <dbReference type="NCBI Taxonomy" id="413815"/>
    <lineage>
        <taxon>Archaea</taxon>
        <taxon>Methanobacteriati</taxon>
        <taxon>Methanobacteriota</taxon>
        <taxon>Stenosarchaea group</taxon>
        <taxon>Halobacteria</taxon>
        <taxon>Halobacteriales</taxon>
        <taxon>Haloferacaceae</taxon>
        <taxon>Halorubrum</taxon>
    </lineage>
</organism>
<dbReference type="Proteomes" id="UP000319712">
    <property type="component" value="Unassembled WGS sequence"/>
</dbReference>
<dbReference type="AlphaFoldDB" id="A0A521AGK7"/>
<keyword evidence="1" id="KW-0812">Transmembrane</keyword>